<protein>
    <submittedName>
        <fullName evidence="2">Uncharacterized protein</fullName>
    </submittedName>
</protein>
<dbReference type="AlphaFoldDB" id="A0AAU8J894"/>
<organism evidence="2">
    <name type="scientific">Planktothricoides raciborskii GIHE-MW2</name>
    <dbReference type="NCBI Taxonomy" id="2792601"/>
    <lineage>
        <taxon>Bacteria</taxon>
        <taxon>Bacillati</taxon>
        <taxon>Cyanobacteriota</taxon>
        <taxon>Cyanophyceae</taxon>
        <taxon>Oscillatoriophycideae</taxon>
        <taxon>Oscillatoriales</taxon>
        <taxon>Oscillatoriaceae</taxon>
        <taxon>Planktothricoides</taxon>
    </lineage>
</organism>
<name>A0AAU8J894_9CYAN</name>
<feature type="compositionally biased region" description="Polar residues" evidence="1">
    <location>
        <begin position="11"/>
        <end position="21"/>
    </location>
</feature>
<proteinExistence type="predicted"/>
<gene>
    <name evidence="2" type="ORF">ABWT76_003637</name>
</gene>
<evidence type="ECO:0000256" key="1">
    <source>
        <dbReference type="SAM" id="MobiDB-lite"/>
    </source>
</evidence>
<dbReference type="EMBL" id="CP159837">
    <property type="protein sequence ID" value="XCM34988.1"/>
    <property type="molecule type" value="Genomic_DNA"/>
</dbReference>
<sequence length="47" mass="5182">MHTDSFFNPLAITSTNSQIPGTNARDKCQGQIPGTRDRPCHTIQIIV</sequence>
<accession>A0AAU8J894</accession>
<feature type="region of interest" description="Disordered" evidence="1">
    <location>
        <begin position="1"/>
        <end position="36"/>
    </location>
</feature>
<evidence type="ECO:0000313" key="2">
    <source>
        <dbReference type="EMBL" id="XCM34988.1"/>
    </source>
</evidence>
<reference evidence="2" key="1">
    <citation type="submission" date="2024-07" db="EMBL/GenBank/DDBJ databases">
        <authorList>
            <person name="Kim Y.J."/>
            <person name="Jeong J.Y."/>
        </authorList>
    </citation>
    <scope>NUCLEOTIDE SEQUENCE</scope>
    <source>
        <strain evidence="2">GIHE-MW2</strain>
    </source>
</reference>
<dbReference type="RefSeq" id="WP_190877900.1">
    <property type="nucleotide sequence ID" value="NZ_CP159837.1"/>
</dbReference>